<reference evidence="1 2" key="1">
    <citation type="submission" date="2023-06" db="EMBL/GenBank/DDBJ databases">
        <authorList>
            <person name="Oyuntsetseg B."/>
            <person name="Kim S.B."/>
        </authorList>
    </citation>
    <scope>NUCLEOTIDE SEQUENCE [LARGE SCALE GENOMIC DNA]</scope>
    <source>
        <strain evidence="1 2">2-2</strain>
    </source>
</reference>
<proteinExistence type="predicted"/>
<name>A0ABY8XXR1_9PSEU</name>
<sequence length="176" mass="19494">MTRTPAEQLLQAIAALEAIDDPQEQALRGHQLQETMKGATMQVRRITDAAVAKLRETKPLAEVADLLGVSNKRISQMATGRHGVNRRPPSTIFAVQIIGEDTWHGQPDALPPTEYQTTTWQPKTGTGNRFDGKLLEVRYGPVPDNIPPSYYTYTTVDGKRMRPTAAVHDVIFSSDE</sequence>
<dbReference type="RefSeq" id="WP_285457724.1">
    <property type="nucleotide sequence ID" value="NZ_CP127173.1"/>
</dbReference>
<organism evidence="1 2">
    <name type="scientific">Amycolatopsis nalaikhensis</name>
    <dbReference type="NCBI Taxonomy" id="715472"/>
    <lineage>
        <taxon>Bacteria</taxon>
        <taxon>Bacillati</taxon>
        <taxon>Actinomycetota</taxon>
        <taxon>Actinomycetes</taxon>
        <taxon>Pseudonocardiales</taxon>
        <taxon>Pseudonocardiaceae</taxon>
        <taxon>Amycolatopsis</taxon>
    </lineage>
</organism>
<accession>A0ABY8XXR1</accession>
<evidence type="ECO:0000313" key="2">
    <source>
        <dbReference type="Proteomes" id="UP001227101"/>
    </source>
</evidence>
<evidence type="ECO:0000313" key="1">
    <source>
        <dbReference type="EMBL" id="WIV60160.1"/>
    </source>
</evidence>
<protein>
    <submittedName>
        <fullName evidence="1">Uncharacterized protein</fullName>
    </submittedName>
</protein>
<gene>
    <name evidence="1" type="ORF">QP939_16865</name>
</gene>
<dbReference type="EMBL" id="CP127173">
    <property type="protein sequence ID" value="WIV60160.1"/>
    <property type="molecule type" value="Genomic_DNA"/>
</dbReference>
<dbReference type="Proteomes" id="UP001227101">
    <property type="component" value="Chromosome"/>
</dbReference>
<keyword evidence="2" id="KW-1185">Reference proteome</keyword>